<dbReference type="Pfam" id="PF03435">
    <property type="entry name" value="Sacchrp_dh_NADP"/>
    <property type="match status" value="1"/>
</dbReference>
<evidence type="ECO:0000313" key="4">
    <source>
        <dbReference type="EMBL" id="QYM80826.1"/>
    </source>
</evidence>
<dbReference type="AlphaFoldDB" id="A0A8F9TZG5"/>
<accession>A0A8F9TZG5</accession>
<feature type="domain" description="Saccharopine dehydrogenase NADP binding" evidence="2">
    <location>
        <begin position="7"/>
        <end position="147"/>
    </location>
</feature>
<dbReference type="InterPro" id="IPR005097">
    <property type="entry name" value="Sacchrp_dh_NADP-bd"/>
</dbReference>
<dbReference type="Gene3D" id="3.30.360.30">
    <property type="entry name" value="homospermidine synthase like"/>
    <property type="match status" value="1"/>
</dbReference>
<evidence type="ECO:0000256" key="1">
    <source>
        <dbReference type="SAM" id="Phobius"/>
    </source>
</evidence>
<keyword evidence="1" id="KW-1133">Transmembrane helix</keyword>
<dbReference type="InterPro" id="IPR023181">
    <property type="entry name" value="Homospermid_syn-like_C"/>
</dbReference>
<feature type="transmembrane region" description="Helical" evidence="1">
    <location>
        <begin position="7"/>
        <end position="24"/>
    </location>
</feature>
<gene>
    <name evidence="4" type="ORF">K0B96_11855</name>
</gene>
<protein>
    <submittedName>
        <fullName evidence="4">Saccharopine dehydrogenase NADP-binding domain-containing protein</fullName>
    </submittedName>
</protein>
<dbReference type="Proteomes" id="UP000825051">
    <property type="component" value="Chromosome"/>
</dbReference>
<organism evidence="4 5">
    <name type="scientific">Horticoccus luteus</name>
    <dbReference type="NCBI Taxonomy" id="2862869"/>
    <lineage>
        <taxon>Bacteria</taxon>
        <taxon>Pseudomonadati</taxon>
        <taxon>Verrucomicrobiota</taxon>
        <taxon>Opitutia</taxon>
        <taxon>Opitutales</taxon>
        <taxon>Opitutaceae</taxon>
        <taxon>Horticoccus</taxon>
    </lineage>
</organism>
<evidence type="ECO:0000259" key="2">
    <source>
        <dbReference type="Pfam" id="PF03435"/>
    </source>
</evidence>
<dbReference type="Gene3D" id="3.40.50.720">
    <property type="entry name" value="NAD(P)-binding Rossmann-like Domain"/>
    <property type="match status" value="1"/>
</dbReference>
<reference evidence="4" key="1">
    <citation type="submission" date="2021-08" db="EMBL/GenBank/DDBJ databases">
        <title>Genome of a novel bacterium of the phylum Verrucomicrobia, Oleiharenicola sp. KSB-15.</title>
        <authorList>
            <person name="Chung J.-H."/>
            <person name="Ahn J.-H."/>
            <person name="Yoon Y."/>
            <person name="Kim D.-Y."/>
            <person name="An S.-H."/>
            <person name="Park I."/>
            <person name="Yeon J."/>
        </authorList>
    </citation>
    <scope>NUCLEOTIDE SEQUENCE</scope>
    <source>
        <strain evidence="4">KSB-15</strain>
    </source>
</reference>
<keyword evidence="5" id="KW-1185">Reference proteome</keyword>
<dbReference type="EMBL" id="CP080507">
    <property type="protein sequence ID" value="QYM80826.1"/>
    <property type="molecule type" value="Genomic_DNA"/>
</dbReference>
<evidence type="ECO:0000259" key="3">
    <source>
        <dbReference type="Pfam" id="PF16653"/>
    </source>
</evidence>
<dbReference type="KEGG" id="ole:K0B96_11855"/>
<keyword evidence="1" id="KW-0472">Membrane</keyword>
<evidence type="ECO:0000313" key="5">
    <source>
        <dbReference type="Proteomes" id="UP000825051"/>
    </source>
</evidence>
<dbReference type="InterPro" id="IPR032095">
    <property type="entry name" value="Sacchrp_dh-like_C"/>
</dbReference>
<name>A0A8F9TZG5_9BACT</name>
<proteinExistence type="predicted"/>
<sequence length="482" mass="54280">MEFNKRIVMVGFGVVAHALLPLLLKHLRVPCSQIVVIDFSDREEVLRPWIAKGLRFVREKITPFSLARLLSSHAGPGDLIIDLAWSVDFFDIVLWAHDNDVLYINASLESWDPSAETHRKPLVEKSLYHRYTKFLPLAAAWRHTATAVVDHGSNPGLVSHFVKRGLLDIGEAVLREKKRPAASARRIERFMGDRHFAELARELDVKVIHCSEWDTQRADQAKSPDEFVGTWSVEGMWEESISPCEIGWGTHEKTLPPLALRPAIGPGNQIILPQMGLNSWVRSWVPNQEIVGMSVTHGESFSLSHALTVREKGRVVYRPTVHYAYNPCNDSLVSLHELRARHYELHPRKRILTDEIVTGGDLVGALLMGHPFRSWWTGSVLSIDDARKKVPHVNATAVQVAAGVLAAALWAVRHPRQGLCLPEDLPHDEILRDAAPYLGNIISVPSHWTPLSQRRVYFDEAAARLPADEADPWQFGNFVFQP</sequence>
<keyword evidence="1" id="KW-0812">Transmembrane</keyword>
<dbReference type="Pfam" id="PF16653">
    <property type="entry name" value="Sacchrp_dh_C"/>
    <property type="match status" value="1"/>
</dbReference>
<feature type="domain" description="Saccharopine dehydrogenase-like C-terminal" evidence="3">
    <location>
        <begin position="152"/>
        <end position="432"/>
    </location>
</feature>